<reference evidence="2" key="1">
    <citation type="submission" date="2017-08" db="EMBL/GenBank/DDBJ databases">
        <authorList>
            <person name="Polle J.E."/>
            <person name="Barry K."/>
            <person name="Cushman J."/>
            <person name="Schmutz J."/>
            <person name="Tran D."/>
            <person name="Hathwaick L.T."/>
            <person name="Yim W.C."/>
            <person name="Jenkins J."/>
            <person name="Mckie-Krisberg Z.M."/>
            <person name="Prochnik S."/>
            <person name="Lindquist E."/>
            <person name="Dockter R.B."/>
            <person name="Adam C."/>
            <person name="Molina H."/>
            <person name="Bunkerborg J."/>
            <person name="Jin E."/>
            <person name="Buchheim M."/>
            <person name="Magnuson J."/>
        </authorList>
    </citation>
    <scope>NUCLEOTIDE SEQUENCE</scope>
    <source>
        <strain evidence="2">CCAP 19/18</strain>
    </source>
</reference>
<protein>
    <submittedName>
        <fullName evidence="2">Uncharacterized protein</fullName>
    </submittedName>
</protein>
<evidence type="ECO:0000256" key="1">
    <source>
        <dbReference type="SAM" id="MobiDB-lite"/>
    </source>
</evidence>
<name>A0ABQ7GHL7_DUNSA</name>
<feature type="region of interest" description="Disordered" evidence="1">
    <location>
        <begin position="1"/>
        <end position="25"/>
    </location>
</feature>
<keyword evidence="3" id="KW-1185">Reference proteome</keyword>
<dbReference type="Proteomes" id="UP000815325">
    <property type="component" value="Unassembled WGS sequence"/>
</dbReference>
<accession>A0ABQ7GHL7</accession>
<dbReference type="Gene3D" id="1.25.40.10">
    <property type="entry name" value="Tetratricopeptide repeat domain"/>
    <property type="match status" value="1"/>
</dbReference>
<dbReference type="SUPFAM" id="SSF48452">
    <property type="entry name" value="TPR-like"/>
    <property type="match status" value="1"/>
</dbReference>
<dbReference type="InterPro" id="IPR011990">
    <property type="entry name" value="TPR-like_helical_dom_sf"/>
</dbReference>
<gene>
    <name evidence="2" type="ORF">DUNSADRAFT_9403</name>
</gene>
<evidence type="ECO:0000313" key="2">
    <source>
        <dbReference type="EMBL" id="KAF5834089.1"/>
    </source>
</evidence>
<proteinExistence type="predicted"/>
<sequence>MQALAGSTSSSRIGAPSAANTRSDTAGLLLPAPSALRSGSSTSAPFYVRRNPCKPDYEHVLEDARAKRTYEIAKAKFESYLQENPRECKAWVSYAMMEKRNNPHSPEAQHKACRAILQRGLALNPTSTCIIQAFGLLELRRNNSLAALMMLERCVRLDPKLHPVLNWSQVVLARQAVEEKQQRRRGVSGQQLLGNIGNAIESLSQ</sequence>
<feature type="compositionally biased region" description="Polar residues" evidence="1">
    <location>
        <begin position="1"/>
        <end position="24"/>
    </location>
</feature>
<comment type="caution">
    <text evidence="2">The sequence shown here is derived from an EMBL/GenBank/DDBJ whole genome shotgun (WGS) entry which is preliminary data.</text>
</comment>
<dbReference type="EMBL" id="MU069776">
    <property type="protein sequence ID" value="KAF5834089.1"/>
    <property type="molecule type" value="Genomic_DNA"/>
</dbReference>
<organism evidence="2 3">
    <name type="scientific">Dunaliella salina</name>
    <name type="common">Green alga</name>
    <name type="synonym">Protococcus salinus</name>
    <dbReference type="NCBI Taxonomy" id="3046"/>
    <lineage>
        <taxon>Eukaryota</taxon>
        <taxon>Viridiplantae</taxon>
        <taxon>Chlorophyta</taxon>
        <taxon>core chlorophytes</taxon>
        <taxon>Chlorophyceae</taxon>
        <taxon>CS clade</taxon>
        <taxon>Chlamydomonadales</taxon>
        <taxon>Dunaliellaceae</taxon>
        <taxon>Dunaliella</taxon>
    </lineage>
</organism>
<evidence type="ECO:0000313" key="3">
    <source>
        <dbReference type="Proteomes" id="UP000815325"/>
    </source>
</evidence>